<keyword evidence="3" id="KW-1185">Reference proteome</keyword>
<keyword evidence="1" id="KW-1133">Transmembrane helix</keyword>
<reference evidence="2 3" key="1">
    <citation type="submission" date="2024-09" db="EMBL/GenBank/DDBJ databases">
        <authorList>
            <person name="Sun Q."/>
            <person name="Mori K."/>
        </authorList>
    </citation>
    <scope>NUCLEOTIDE SEQUENCE [LARGE SCALE GENOMIC DNA]</scope>
    <source>
        <strain evidence="2 3">NCAIM B.02529</strain>
    </source>
</reference>
<evidence type="ECO:0000256" key="1">
    <source>
        <dbReference type="SAM" id="Phobius"/>
    </source>
</evidence>
<organism evidence="2 3">
    <name type="scientific">Pontibacillus salicampi</name>
    <dbReference type="NCBI Taxonomy" id="1449801"/>
    <lineage>
        <taxon>Bacteria</taxon>
        <taxon>Bacillati</taxon>
        <taxon>Bacillota</taxon>
        <taxon>Bacilli</taxon>
        <taxon>Bacillales</taxon>
        <taxon>Bacillaceae</taxon>
        <taxon>Pontibacillus</taxon>
    </lineage>
</organism>
<name>A0ABV6LSS1_9BACI</name>
<feature type="transmembrane region" description="Helical" evidence="1">
    <location>
        <begin position="233"/>
        <end position="252"/>
    </location>
</feature>
<feature type="transmembrane region" description="Helical" evidence="1">
    <location>
        <begin position="69"/>
        <end position="87"/>
    </location>
</feature>
<sequence>MYRRNGLELLFSILLGVISTVSFVSLYQAISYTSWIVLLGTFIIFTVLYAMFIRYFLSNLNSFVDFVKRPAVVAVVLIFSLLLWTSLRSSLSYLEDNNLFIVLFVYLFSYFTIVSLVLGAFHLLVHRSMTLVWTVVSRKRILWYALPSIIIFSIYLMGFFPGNMSPDSMSHWRQVQSHEFSNWHPVMYTWYMILLTSIWESPAIIALSQIVILSLILGYGMYRLERSGVERKWLWLVAIIFAIFPINGVFSIILWKDILFNAFLFLFTILIYNIVSTKGKWMSSYGHLVLLGATVLGVSFLRNNGLPIFIVMAILLIIAYRSYWKQLLVTLGVVAGINFVVTGPIYEAMDVKPANPNEVLSIPTQQFGKVIQEDGELTAEQQQYLGKILPLETWKKEYYPYLTDSIKFHDDYNSDIIFDDFGYYLSTWAAVLQNNVGLYVGAYLDQTSLIWQINQPEDGYTNTFSRRVYQPNEFGMETTPVSTTLHDVIRTNLERTEDYLMEFIWRPATYTFFILLTGIALFFKSGVRSLLIILPVFLNAGTILLALPAQDFRYQYANFLIAFLMAIIGFITLDTKKEKVPHE</sequence>
<feature type="transmembrane region" description="Helical" evidence="1">
    <location>
        <begin position="503"/>
        <end position="523"/>
    </location>
</feature>
<feature type="transmembrane region" description="Helical" evidence="1">
    <location>
        <begin position="282"/>
        <end position="300"/>
    </location>
</feature>
<gene>
    <name evidence="2" type="ORF">ACFFGV_17030</name>
</gene>
<feature type="transmembrane region" description="Helical" evidence="1">
    <location>
        <begin position="188"/>
        <end position="221"/>
    </location>
</feature>
<evidence type="ECO:0000313" key="2">
    <source>
        <dbReference type="EMBL" id="MFC0525288.1"/>
    </source>
</evidence>
<feature type="transmembrane region" description="Helical" evidence="1">
    <location>
        <begin position="141"/>
        <end position="160"/>
    </location>
</feature>
<dbReference type="InterPro" id="IPR046062">
    <property type="entry name" value="DUF6020"/>
</dbReference>
<dbReference type="EMBL" id="JBHLTP010000013">
    <property type="protein sequence ID" value="MFC0525288.1"/>
    <property type="molecule type" value="Genomic_DNA"/>
</dbReference>
<dbReference type="Pfam" id="PF19484">
    <property type="entry name" value="DUF6020"/>
    <property type="match status" value="1"/>
</dbReference>
<feature type="transmembrane region" description="Helical" evidence="1">
    <location>
        <begin position="555"/>
        <end position="573"/>
    </location>
</feature>
<feature type="transmembrane region" description="Helical" evidence="1">
    <location>
        <begin position="7"/>
        <end position="30"/>
    </location>
</feature>
<feature type="transmembrane region" description="Helical" evidence="1">
    <location>
        <begin position="328"/>
        <end position="346"/>
    </location>
</feature>
<feature type="transmembrane region" description="Helical" evidence="1">
    <location>
        <begin position="258"/>
        <end position="275"/>
    </location>
</feature>
<comment type="caution">
    <text evidence="2">The sequence shown here is derived from an EMBL/GenBank/DDBJ whole genome shotgun (WGS) entry which is preliminary data.</text>
</comment>
<proteinExistence type="predicted"/>
<feature type="transmembrane region" description="Helical" evidence="1">
    <location>
        <begin position="99"/>
        <end position="121"/>
    </location>
</feature>
<feature type="transmembrane region" description="Helical" evidence="1">
    <location>
        <begin position="530"/>
        <end position="549"/>
    </location>
</feature>
<dbReference type="Proteomes" id="UP001589836">
    <property type="component" value="Unassembled WGS sequence"/>
</dbReference>
<keyword evidence="1" id="KW-0812">Transmembrane</keyword>
<feature type="transmembrane region" description="Helical" evidence="1">
    <location>
        <begin position="36"/>
        <end position="57"/>
    </location>
</feature>
<keyword evidence="1" id="KW-0472">Membrane</keyword>
<protein>
    <submittedName>
        <fullName evidence="2">DUF6020 family protein</fullName>
    </submittedName>
</protein>
<evidence type="ECO:0000313" key="3">
    <source>
        <dbReference type="Proteomes" id="UP001589836"/>
    </source>
</evidence>
<feature type="transmembrane region" description="Helical" evidence="1">
    <location>
        <begin position="306"/>
        <end position="323"/>
    </location>
</feature>
<accession>A0ABV6LSS1</accession>
<dbReference type="RefSeq" id="WP_377350374.1">
    <property type="nucleotide sequence ID" value="NZ_JBHLTP010000013.1"/>
</dbReference>